<sequence>MIKETKYYTCEYCFKEFEPKRRRVQKYCSNSCRSSAYQQRKANLNNTKENLPKLKDSNAPQIPHKEKISAAGVGNAALGSLAADGVKSIFTPRKNRPATKGDIDTLLEKLDNRFHLVKNMNPNALGAYPYYDLLEGKIVYLRPQ</sequence>
<accession>A0ABT6G3B7</accession>
<evidence type="ECO:0000313" key="2">
    <source>
        <dbReference type="Proteomes" id="UP001529085"/>
    </source>
</evidence>
<dbReference type="Proteomes" id="UP001529085">
    <property type="component" value="Unassembled WGS sequence"/>
</dbReference>
<organism evidence="1 2">
    <name type="scientific">Winogradskyella marincola</name>
    <dbReference type="NCBI Taxonomy" id="3037795"/>
    <lineage>
        <taxon>Bacteria</taxon>
        <taxon>Pseudomonadati</taxon>
        <taxon>Bacteroidota</taxon>
        <taxon>Flavobacteriia</taxon>
        <taxon>Flavobacteriales</taxon>
        <taxon>Flavobacteriaceae</taxon>
        <taxon>Winogradskyella</taxon>
    </lineage>
</organism>
<gene>
    <name evidence="1" type="ORF">P7122_11610</name>
</gene>
<dbReference type="RefSeq" id="WP_278005968.1">
    <property type="nucleotide sequence ID" value="NZ_JARSBN010000006.1"/>
</dbReference>
<evidence type="ECO:0000313" key="1">
    <source>
        <dbReference type="EMBL" id="MDG4716521.1"/>
    </source>
</evidence>
<name>A0ABT6G3B7_9FLAO</name>
<comment type="caution">
    <text evidence="1">The sequence shown here is derived from an EMBL/GenBank/DDBJ whole genome shotgun (WGS) entry which is preliminary data.</text>
</comment>
<reference evidence="1 2" key="1">
    <citation type="submission" date="2023-03" db="EMBL/GenBank/DDBJ databases">
        <title>Strain YYF002 represents a novel species in the genus Winogradskyella isolated from seawater.</title>
        <authorList>
            <person name="Fu Z.-Y."/>
        </authorList>
    </citation>
    <scope>NUCLEOTIDE SEQUENCE [LARGE SCALE GENOMIC DNA]</scope>
    <source>
        <strain evidence="1 2">YYF002</strain>
    </source>
</reference>
<proteinExistence type="predicted"/>
<keyword evidence="2" id="KW-1185">Reference proteome</keyword>
<protein>
    <submittedName>
        <fullName evidence="1">Uncharacterized protein</fullName>
    </submittedName>
</protein>
<dbReference type="EMBL" id="JARSBN010000006">
    <property type="protein sequence ID" value="MDG4716521.1"/>
    <property type="molecule type" value="Genomic_DNA"/>
</dbReference>